<evidence type="ECO:0000313" key="1">
    <source>
        <dbReference type="EMBL" id="SMC67736.1"/>
    </source>
</evidence>
<sequence length="317" mass="35201">MNVNIPAYLLFIACSSILCCLLFMLSAMKALKLPAGKAAAFSGLVLLLGTVLGLAGAKLLYFLFRFSYILKTGFFTYLFSLNQNELSYYGGAAGVCLAAALAARIMKVKTGKALNAFAAPGALLAALFRFAEYWLGALGTGDYLEQGLPFPFAVSEVWNPDFPEYYLAVFMLEGMVYLRIALFAFRNRKDRLCFLRTVFYLCIAQIILESMRAQSIRWLFVRYEQLLCYLIAEGILIWYAFAGRKAGKRNWGAALWGLVVCGLTVLAEYMLDGKISFNGADLPPVVIYGFMAWILLELTVAEHAARKKLPDESEVKA</sequence>
<reference evidence="1" key="1">
    <citation type="submission" date="2017-04" db="EMBL/GenBank/DDBJ databases">
        <authorList>
            <person name="Varghese N."/>
            <person name="Submissions S."/>
        </authorList>
    </citation>
    <scope>NUCLEOTIDE SEQUENCE</scope>
    <source>
        <strain evidence="1">WTE2008</strain>
    </source>
</reference>
<keyword evidence="2" id="KW-1185">Reference proteome</keyword>
<evidence type="ECO:0000313" key="2">
    <source>
        <dbReference type="Proteomes" id="UP000192328"/>
    </source>
</evidence>
<proteinExistence type="predicted"/>
<organism evidence="1 2">
    <name type="scientific">Aristaeella lactis</name>
    <dbReference type="NCBI Taxonomy" id="3046383"/>
    <lineage>
        <taxon>Bacteria</taxon>
        <taxon>Bacillati</taxon>
        <taxon>Bacillota</taxon>
        <taxon>Clostridia</taxon>
        <taxon>Eubacteriales</taxon>
        <taxon>Aristaeellaceae</taxon>
        <taxon>Aristaeella</taxon>
    </lineage>
</organism>
<dbReference type="EMBL" id="FWXZ01000003">
    <property type="protein sequence ID" value="SMC67736.1"/>
    <property type="molecule type" value="Genomic_DNA"/>
</dbReference>
<dbReference type="Proteomes" id="UP000192328">
    <property type="component" value="Unassembled WGS sequence"/>
</dbReference>
<protein>
    <submittedName>
        <fullName evidence="1">Prolipoprotein diacylglyceryltransferase</fullName>
    </submittedName>
</protein>
<gene>
    <name evidence="1" type="ORF">SAMN06297397_1964</name>
</gene>
<accession>A0AC61PM78</accession>
<comment type="caution">
    <text evidence="1">The sequence shown here is derived from an EMBL/GenBank/DDBJ whole genome shotgun (WGS) entry which is preliminary data.</text>
</comment>
<name>A0AC61PM78_9FIRM</name>